<evidence type="ECO:0000256" key="10">
    <source>
        <dbReference type="SAM" id="SignalP"/>
    </source>
</evidence>
<evidence type="ECO:0000256" key="5">
    <source>
        <dbReference type="ARBA" id="ARBA00022970"/>
    </source>
</evidence>
<feature type="transmembrane region" description="Helical" evidence="9">
    <location>
        <begin position="199"/>
        <end position="222"/>
    </location>
</feature>
<dbReference type="PANTHER" id="PTHR22950:SF458">
    <property type="entry name" value="SODIUM-COUPLED NEUTRAL AMINO ACID TRANSPORTER 11-RELATED"/>
    <property type="match status" value="1"/>
</dbReference>
<dbReference type="InterPro" id="IPR013057">
    <property type="entry name" value="AA_transpt_TM"/>
</dbReference>
<dbReference type="GO" id="GO:0016020">
    <property type="term" value="C:membrane"/>
    <property type="evidence" value="ECO:0007669"/>
    <property type="project" value="UniProtKB-SubCell"/>
</dbReference>
<dbReference type="Pfam" id="PF01490">
    <property type="entry name" value="Aa_trans"/>
    <property type="match status" value="1"/>
</dbReference>
<evidence type="ECO:0000256" key="8">
    <source>
        <dbReference type="SAM" id="MobiDB-lite"/>
    </source>
</evidence>
<feature type="transmembrane region" description="Helical" evidence="9">
    <location>
        <begin position="38"/>
        <end position="55"/>
    </location>
</feature>
<dbReference type="AlphaFoldDB" id="A0A7S1UC34"/>
<dbReference type="PANTHER" id="PTHR22950">
    <property type="entry name" value="AMINO ACID TRANSPORTER"/>
    <property type="match status" value="1"/>
</dbReference>
<organism evidence="12">
    <name type="scientific">Phaeomonas parva</name>
    <dbReference type="NCBI Taxonomy" id="124430"/>
    <lineage>
        <taxon>Eukaryota</taxon>
        <taxon>Sar</taxon>
        <taxon>Stramenopiles</taxon>
        <taxon>Ochrophyta</taxon>
        <taxon>Pinguiophyceae</taxon>
        <taxon>Pinguiochrysidales</taxon>
        <taxon>Pinguiochrysidaceae</taxon>
        <taxon>Phaeomonas</taxon>
    </lineage>
</organism>
<name>A0A7S1UC34_9STRA</name>
<keyword evidence="4 9" id="KW-0812">Transmembrane</keyword>
<evidence type="ECO:0000256" key="1">
    <source>
        <dbReference type="ARBA" id="ARBA00004141"/>
    </source>
</evidence>
<feature type="signal peptide" evidence="10">
    <location>
        <begin position="1"/>
        <end position="19"/>
    </location>
</feature>
<keyword evidence="7 9" id="KW-0472">Membrane</keyword>
<evidence type="ECO:0000259" key="11">
    <source>
        <dbReference type="Pfam" id="PF01490"/>
    </source>
</evidence>
<proteinExistence type="inferred from homology"/>
<evidence type="ECO:0000256" key="3">
    <source>
        <dbReference type="ARBA" id="ARBA00022448"/>
    </source>
</evidence>
<accession>A0A7S1UC34</accession>
<keyword evidence="5" id="KW-0029">Amino-acid transport</keyword>
<comment type="similarity">
    <text evidence="2">Belongs to the amino acid/polyamine transporter 2 family.</text>
</comment>
<evidence type="ECO:0000313" key="12">
    <source>
        <dbReference type="EMBL" id="CAD9263559.1"/>
    </source>
</evidence>
<feature type="chain" id="PRO_5030789501" description="Amino acid transporter transmembrane domain-containing protein" evidence="10">
    <location>
        <begin position="20"/>
        <end position="261"/>
    </location>
</feature>
<keyword evidence="3" id="KW-0813">Transport</keyword>
<protein>
    <recommendedName>
        <fullName evidence="11">Amino acid transporter transmembrane domain-containing protein</fullName>
    </recommendedName>
</protein>
<evidence type="ECO:0000256" key="9">
    <source>
        <dbReference type="SAM" id="Phobius"/>
    </source>
</evidence>
<feature type="transmembrane region" description="Helical" evidence="9">
    <location>
        <begin position="174"/>
        <end position="193"/>
    </location>
</feature>
<feature type="region of interest" description="Disordered" evidence="8">
    <location>
        <begin position="105"/>
        <end position="127"/>
    </location>
</feature>
<evidence type="ECO:0000256" key="2">
    <source>
        <dbReference type="ARBA" id="ARBA00008066"/>
    </source>
</evidence>
<gene>
    <name evidence="12" type="ORF">PPAR1163_LOCUS21944</name>
</gene>
<comment type="subcellular location">
    <subcellularLocation>
        <location evidence="1">Membrane</location>
        <topology evidence="1">Multi-pass membrane protein</topology>
    </subcellularLocation>
</comment>
<keyword evidence="6 9" id="KW-1133">Transmembrane helix</keyword>
<feature type="compositionally biased region" description="Low complexity" evidence="8">
    <location>
        <begin position="105"/>
        <end position="115"/>
    </location>
</feature>
<evidence type="ECO:0000256" key="7">
    <source>
        <dbReference type="ARBA" id="ARBA00023136"/>
    </source>
</evidence>
<feature type="transmembrane region" description="Helical" evidence="9">
    <location>
        <begin position="234"/>
        <end position="256"/>
    </location>
</feature>
<evidence type="ECO:0000256" key="6">
    <source>
        <dbReference type="ARBA" id="ARBA00022989"/>
    </source>
</evidence>
<dbReference type="EMBL" id="HBGJ01034603">
    <property type="protein sequence ID" value="CAD9263559.1"/>
    <property type="molecule type" value="Transcribed_RNA"/>
</dbReference>
<evidence type="ECO:0000256" key="4">
    <source>
        <dbReference type="ARBA" id="ARBA00022692"/>
    </source>
</evidence>
<sequence length="261" mass="27352">MSVGVSYVLSLTLAVGAYASFGDDVEGDVLNTFEDDNLGANVARVFLAMTMIFTFPMEHFVVRHTVFALAIESGIFVGGQHRSLLVSSASADSADEKLPEFLKRSSLPESDLSSRSLDEGAAGEGKGGLGALAAAEVRSIRNLLSRSDDYLRGGDGGESGGSASERASRYIPNAYFYGTTVLLWGAATAIAMATNDLGFLLSLVGAMGASVLGFMLPAAVYWKTYQDELTAWQKAGLAGLFLFGTALFFLGITVTAHDAAG</sequence>
<dbReference type="GO" id="GO:0015179">
    <property type="term" value="F:L-amino acid transmembrane transporter activity"/>
    <property type="evidence" value="ECO:0007669"/>
    <property type="project" value="TreeGrafter"/>
</dbReference>
<reference evidence="12" key="1">
    <citation type="submission" date="2021-01" db="EMBL/GenBank/DDBJ databases">
        <authorList>
            <person name="Corre E."/>
            <person name="Pelletier E."/>
            <person name="Niang G."/>
            <person name="Scheremetjew M."/>
            <person name="Finn R."/>
            <person name="Kale V."/>
            <person name="Holt S."/>
            <person name="Cochrane G."/>
            <person name="Meng A."/>
            <person name="Brown T."/>
            <person name="Cohen L."/>
        </authorList>
    </citation>
    <scope>NUCLEOTIDE SEQUENCE</scope>
    <source>
        <strain evidence="12">CCMP2877</strain>
    </source>
</reference>
<feature type="domain" description="Amino acid transporter transmembrane" evidence="11">
    <location>
        <begin position="3"/>
        <end position="255"/>
    </location>
</feature>
<keyword evidence="10" id="KW-0732">Signal</keyword>